<dbReference type="GO" id="GO:0003964">
    <property type="term" value="F:RNA-directed DNA polymerase activity"/>
    <property type="evidence" value="ECO:0007669"/>
    <property type="project" value="UniProtKB-KW"/>
</dbReference>
<evidence type="ECO:0000259" key="2">
    <source>
        <dbReference type="PROSITE" id="PS50878"/>
    </source>
</evidence>
<dbReference type="PANTHER" id="PTHR34047">
    <property type="entry name" value="NUCLEAR INTRON MATURASE 1, MITOCHONDRIAL-RELATED"/>
    <property type="match status" value="1"/>
</dbReference>
<dbReference type="Pfam" id="PF00078">
    <property type="entry name" value="RVT_1"/>
    <property type="match status" value="1"/>
</dbReference>
<keyword evidence="4" id="KW-1185">Reference proteome</keyword>
<comment type="caution">
    <text evidence="3">The sequence shown here is derived from an EMBL/GenBank/DDBJ whole genome shotgun (WGS) entry which is preliminary data.</text>
</comment>
<dbReference type="CDD" id="cd01646">
    <property type="entry name" value="RT_Bac_retron_I"/>
    <property type="match status" value="1"/>
</dbReference>
<dbReference type="InterPro" id="IPR000477">
    <property type="entry name" value="RT_dom"/>
</dbReference>
<comment type="similarity">
    <text evidence="1">Belongs to the bacterial reverse transcriptase family.</text>
</comment>
<evidence type="ECO:0000256" key="1">
    <source>
        <dbReference type="ARBA" id="ARBA00034120"/>
    </source>
</evidence>
<reference evidence="3" key="1">
    <citation type="submission" date="2022-06" db="EMBL/GenBank/DDBJ databases">
        <title>Devosia sp. XJ19-45 genome assembly.</title>
        <authorList>
            <person name="Li B."/>
            <person name="Cai M."/>
            <person name="Nie G."/>
            <person name="Li W."/>
        </authorList>
    </citation>
    <scope>NUCLEOTIDE SEQUENCE</scope>
    <source>
        <strain evidence="3">XJ19-45</strain>
    </source>
</reference>
<sequence>MQEFFRAAIENIYKHGDTDIFPFPIENRILYDKIDSVLPLLVEAHENFDSNFAANAPQDISSLVPAGTFGFRQGTQLDPFWNAFFLGNVLSVAEKIEDARLSDKEIFSYRLSRENYMSGDTFRRDIGWIDFMRRSAEIAEQHEYIVVCDIADCYSRISHHKIENALQLIGADPKVRKSIMGYLGNLTQTRSSGLPIGGPASRILAELALVNSDIYMRSSQINFTRYADDYHIFCTSKHEAYASLLNVSKILSNDSLSLQKSKTRILTRAEFIAVNKNVLVDAGASVTPVQRLMSLTLRYDPYSSNAEQDYEALKSELNSIDIVALLNEQLAQTRVHVATTKKIISALRHVSESAQFGAAISMLDNMDVLYPIASNVFIAIASFFKNLNSQSRSQICDRIRDLYSDKHEVLQSAANLAFANRIISMEKSALNQEHLHRCYDNSTDSIVRRDVIITFANWQNFAWISMEKQKFQTLSLWERRALILASYYLNDEGKHWRGFAKDWFNPFESIVRDWRAEKQPDFKLPL</sequence>
<keyword evidence="3" id="KW-0808">Transferase</keyword>
<evidence type="ECO:0000313" key="3">
    <source>
        <dbReference type="EMBL" id="MCP8887482.1"/>
    </source>
</evidence>
<organism evidence="3 4">
    <name type="scientific">Devosia ureilytica</name>
    <dbReference type="NCBI Taxonomy" id="2952754"/>
    <lineage>
        <taxon>Bacteria</taxon>
        <taxon>Pseudomonadati</taxon>
        <taxon>Pseudomonadota</taxon>
        <taxon>Alphaproteobacteria</taxon>
        <taxon>Hyphomicrobiales</taxon>
        <taxon>Devosiaceae</taxon>
        <taxon>Devosia</taxon>
    </lineage>
</organism>
<dbReference type="PANTHER" id="PTHR34047:SF8">
    <property type="entry name" value="PROTEIN YKFC"/>
    <property type="match status" value="1"/>
</dbReference>
<protein>
    <submittedName>
        <fullName evidence="3">Reverse transcriptase domain-containing protein</fullName>
    </submittedName>
</protein>
<dbReference type="RefSeq" id="WP_254674555.1">
    <property type="nucleotide sequence ID" value="NZ_JAMWDU010000003.1"/>
</dbReference>
<proteinExistence type="inferred from homology"/>
<keyword evidence="3" id="KW-0548">Nucleotidyltransferase</keyword>
<feature type="domain" description="Reverse transcriptase" evidence="2">
    <location>
        <begin position="1"/>
        <end position="286"/>
    </location>
</feature>
<evidence type="ECO:0000313" key="4">
    <source>
        <dbReference type="Proteomes" id="UP001060275"/>
    </source>
</evidence>
<dbReference type="AlphaFoldDB" id="A0A9Q4FSM7"/>
<dbReference type="EMBL" id="JAMWDU010000003">
    <property type="protein sequence ID" value="MCP8887482.1"/>
    <property type="molecule type" value="Genomic_DNA"/>
</dbReference>
<accession>A0A9Q4FSM7</accession>
<dbReference type="Proteomes" id="UP001060275">
    <property type="component" value="Unassembled WGS sequence"/>
</dbReference>
<dbReference type="InterPro" id="IPR051083">
    <property type="entry name" value="GrpII_Intron_Splice-Mob/Def"/>
</dbReference>
<gene>
    <name evidence="3" type="ORF">NF348_10225</name>
</gene>
<keyword evidence="3" id="KW-0695">RNA-directed DNA polymerase</keyword>
<name>A0A9Q4FSM7_9HYPH</name>
<dbReference type="PROSITE" id="PS50878">
    <property type="entry name" value="RT_POL"/>
    <property type="match status" value="1"/>
</dbReference>